<keyword evidence="3 7" id="KW-0812">Transmembrane</keyword>
<keyword evidence="5 6" id="KW-0472">Membrane</keyword>
<dbReference type="InterPro" id="IPR005045">
    <property type="entry name" value="CDC50/LEM3_fam"/>
</dbReference>
<evidence type="ECO:0000256" key="5">
    <source>
        <dbReference type="ARBA" id="ARBA00023136"/>
    </source>
</evidence>
<dbReference type="Proteomes" id="UP001202328">
    <property type="component" value="Unassembled WGS sequence"/>
</dbReference>
<evidence type="ECO:0000256" key="3">
    <source>
        <dbReference type="ARBA" id="ARBA00022692"/>
    </source>
</evidence>
<gene>
    <name evidence="8" type="ORF">MKW98_013417</name>
</gene>
<name>A0AAD4XIU5_9MAGN</name>
<evidence type="ECO:0000256" key="7">
    <source>
        <dbReference type="SAM" id="Phobius"/>
    </source>
</evidence>
<dbReference type="PANTHER" id="PTHR10926">
    <property type="entry name" value="CELL CYCLE CONTROL PROTEIN 50"/>
    <property type="match status" value="1"/>
</dbReference>
<proteinExistence type="inferred from homology"/>
<accession>A0AAD4XIU5</accession>
<evidence type="ECO:0000256" key="2">
    <source>
        <dbReference type="ARBA" id="ARBA00009457"/>
    </source>
</evidence>
<evidence type="ECO:0000256" key="1">
    <source>
        <dbReference type="ARBA" id="ARBA00004141"/>
    </source>
</evidence>
<feature type="transmembrane region" description="Helical" evidence="7">
    <location>
        <begin position="298"/>
        <end position="323"/>
    </location>
</feature>
<dbReference type="PANTHER" id="PTHR10926:SF0">
    <property type="entry name" value="CDC50, ISOFORM A"/>
    <property type="match status" value="1"/>
</dbReference>
<evidence type="ECO:0000256" key="4">
    <source>
        <dbReference type="ARBA" id="ARBA00022989"/>
    </source>
</evidence>
<reference evidence="8" key="1">
    <citation type="submission" date="2022-04" db="EMBL/GenBank/DDBJ databases">
        <title>A functionally conserved STORR gene fusion in Papaver species that diverged 16.8 million years ago.</title>
        <authorList>
            <person name="Catania T."/>
        </authorList>
    </citation>
    <scope>NUCLEOTIDE SEQUENCE</scope>
    <source>
        <strain evidence="8">S-188037</strain>
    </source>
</reference>
<dbReference type="GO" id="GO:0005783">
    <property type="term" value="C:endoplasmic reticulum"/>
    <property type="evidence" value="ECO:0007669"/>
    <property type="project" value="TreeGrafter"/>
</dbReference>
<keyword evidence="9" id="KW-1185">Reference proteome</keyword>
<dbReference type="EMBL" id="JAJJMB010008687">
    <property type="protein sequence ID" value="KAI3921483.1"/>
    <property type="molecule type" value="Genomic_DNA"/>
</dbReference>
<dbReference type="Pfam" id="PF03381">
    <property type="entry name" value="CDC50"/>
    <property type="match status" value="1"/>
</dbReference>
<comment type="caution">
    <text evidence="8">The sequence shown here is derived from an EMBL/GenBank/DDBJ whole genome shotgun (WGS) entry which is preliminary data.</text>
</comment>
<keyword evidence="4 7" id="KW-1133">Transmembrane helix</keyword>
<dbReference type="GO" id="GO:0005886">
    <property type="term" value="C:plasma membrane"/>
    <property type="evidence" value="ECO:0007669"/>
    <property type="project" value="TreeGrafter"/>
</dbReference>
<organism evidence="8 9">
    <name type="scientific">Papaver atlanticum</name>
    <dbReference type="NCBI Taxonomy" id="357466"/>
    <lineage>
        <taxon>Eukaryota</taxon>
        <taxon>Viridiplantae</taxon>
        <taxon>Streptophyta</taxon>
        <taxon>Embryophyta</taxon>
        <taxon>Tracheophyta</taxon>
        <taxon>Spermatophyta</taxon>
        <taxon>Magnoliopsida</taxon>
        <taxon>Ranunculales</taxon>
        <taxon>Papaveraceae</taxon>
        <taxon>Papaveroideae</taxon>
        <taxon>Papaver</taxon>
    </lineage>
</organism>
<sequence length="344" mass="38557">MASSSSSSSIPKPSSSVSKFRSSKFVQQELASYKPILGPKLIISAFVLMAVFFISNGAAILHASRSVVEIVDRYDTECIPEKFRNDTLSYIQNATISKSCTRDIKVPKDMKQPIFVYYQLGNFHQNHRRYVTSRSNAQLKDPLNEEEIGTCDPVAKLDNGQPIVPCGLIAWSLFNDTYSFSLGNNKTLAVNKKGISWKSDRDSRFDDQVFPKNFQNGVQGGKRLNSNIPLNQHEDLMVWMRIAAFPSFRKLYGKIEEDLFAGDTIIVSLENNYNTYSFSGKKKLVLSTTSWIGGKNDFLGIAYLAVGGICTITAMVFTLIYLVRRRQLGDVSMLSWNSNSTGRQ</sequence>
<comment type="similarity">
    <text evidence="2 6">Belongs to the CDC50/LEM3 family.</text>
</comment>
<evidence type="ECO:0000256" key="6">
    <source>
        <dbReference type="PIRNR" id="PIRNR015840"/>
    </source>
</evidence>
<feature type="transmembrane region" description="Helical" evidence="7">
    <location>
        <begin position="41"/>
        <end position="61"/>
    </location>
</feature>
<comment type="subcellular location">
    <subcellularLocation>
        <location evidence="1">Membrane</location>
        <topology evidence="1">Multi-pass membrane protein</topology>
    </subcellularLocation>
</comment>
<evidence type="ECO:0000313" key="8">
    <source>
        <dbReference type="EMBL" id="KAI3921483.1"/>
    </source>
</evidence>
<dbReference type="GO" id="GO:0005794">
    <property type="term" value="C:Golgi apparatus"/>
    <property type="evidence" value="ECO:0007669"/>
    <property type="project" value="TreeGrafter"/>
</dbReference>
<dbReference type="AlphaFoldDB" id="A0AAD4XIU5"/>
<evidence type="ECO:0000313" key="9">
    <source>
        <dbReference type="Proteomes" id="UP001202328"/>
    </source>
</evidence>
<protein>
    <recommendedName>
        <fullName evidence="6">ALA-interacting subunit</fullName>
    </recommendedName>
</protein>
<dbReference type="PIRSF" id="PIRSF015840">
    <property type="entry name" value="DUF284_TM_euk"/>
    <property type="match status" value="1"/>
</dbReference>